<sequence length="562" mass="63354">MMEQREGDCPPASSETPVIATLRKNGIPSMFDNTPEDQARKILGDTLYDELRFHFHDDLTKSGLSLDMTLAEHIKNRECPRNSVHSAFKSFRFPSFLRDNMGHKLIILLARDGYEFNHQFPTDREYSSKEVRQHTPFFGLGLYDKSGLSIGDLQYSSAVIAGMQFANPKLETQISEFSEFRQTFPQMDKNRDNFAYLYLCAFAGVPNAKVPRLSPEMAQMLGLNSKGDLDTQLWGSGGASLYDLSLKTFLEVKNPNGKDKGALLQNRYEVMDTNLASLTVLPAQILYLRGVPLENIMQGLLNRVQAIASHTLGQYPEYDRYVEYAIKRPFMAFPECWPELGITSADFLGKTFDEPQMSDIFLRTQFCQGIGQKFHWSDHYVRLPSILDGLNQEGADFYNPAYLRHQGYNSACKTDLSQINGDALKDLFDTATKLSAGAPVLIKPYKVDRNSTVGLESTLIPICDKIGVESMAQHVQSLFNARGERLLLADGSYMVVKKDMAKALSIHLPEVYSRVFDLIMSEKKPKQTLVSIMLEYGRPSREHFKKLTGSNQDKVFAGDLGL</sequence>
<dbReference type="EMBL" id="CP031226">
    <property type="protein sequence ID" value="AXH60048.1"/>
    <property type="molecule type" value="Genomic_DNA"/>
</dbReference>
<accession>A0AAD0PWJ7</accession>
<dbReference type="AlphaFoldDB" id="A0AAD0PWJ7"/>
<reference evidence="1 2" key="1">
    <citation type="journal article" date="2011" name="PLoS Pathog.">
        <title>Dynamic evolution of pathogenicity revealed by sequencing and comparative genomics of 19 Pseudomonas syringae isolates.</title>
        <authorList>
            <person name="Baltrus D.A."/>
            <person name="Nishimura M.T."/>
            <person name="Romanchuk A."/>
            <person name="Chang J.H."/>
            <person name="Mukhtar M.S."/>
            <person name="Cherkis K."/>
            <person name="Roach J."/>
            <person name="Grant S.R."/>
            <person name="Jones C.D."/>
            <person name="Dangl J.L."/>
        </authorList>
    </citation>
    <scope>NUCLEOTIDE SEQUENCE [LARGE SCALE GENOMIC DNA]</scope>
    <source>
        <strain evidence="1 2">M301315</strain>
    </source>
</reference>
<geneLocation type="plasmid" evidence="2">
    <name>pmppla107</name>
</geneLocation>
<organism evidence="1 2">
    <name type="scientific">Pseudomonas amygdali pv. lachrymans str. M301315</name>
    <dbReference type="NCBI Taxonomy" id="629260"/>
    <lineage>
        <taxon>Bacteria</taxon>
        <taxon>Pseudomonadati</taxon>
        <taxon>Pseudomonadota</taxon>
        <taxon>Gammaproteobacteria</taxon>
        <taxon>Pseudomonadales</taxon>
        <taxon>Pseudomonadaceae</taxon>
        <taxon>Pseudomonas</taxon>
        <taxon>Pseudomonas amygdali</taxon>
    </lineage>
</organism>
<name>A0AAD0PWJ7_PSEAV</name>
<evidence type="ECO:0000313" key="2">
    <source>
        <dbReference type="Proteomes" id="UP000006426"/>
    </source>
</evidence>
<proteinExistence type="predicted"/>
<dbReference type="Proteomes" id="UP000006426">
    <property type="component" value="Plasmid pmppla107"/>
</dbReference>
<protein>
    <submittedName>
        <fullName evidence="1">Uncharacterized protein</fullName>
    </submittedName>
</protein>
<evidence type="ECO:0000313" key="1">
    <source>
        <dbReference type="EMBL" id="AXH60048.1"/>
    </source>
</evidence>
<keyword evidence="1" id="KW-0614">Plasmid</keyword>
<gene>
    <name evidence="1" type="ORF">PLA107_033015</name>
</gene>